<keyword evidence="3" id="KW-1185">Reference proteome</keyword>
<organism evidence="2 3">
    <name type="scientific">Arabis nemorensis</name>
    <dbReference type="NCBI Taxonomy" id="586526"/>
    <lineage>
        <taxon>Eukaryota</taxon>
        <taxon>Viridiplantae</taxon>
        <taxon>Streptophyta</taxon>
        <taxon>Embryophyta</taxon>
        <taxon>Tracheophyta</taxon>
        <taxon>Spermatophyta</taxon>
        <taxon>Magnoliopsida</taxon>
        <taxon>eudicotyledons</taxon>
        <taxon>Gunneridae</taxon>
        <taxon>Pentapetalae</taxon>
        <taxon>rosids</taxon>
        <taxon>malvids</taxon>
        <taxon>Brassicales</taxon>
        <taxon>Brassicaceae</taxon>
        <taxon>Arabideae</taxon>
        <taxon>Arabis</taxon>
    </lineage>
</organism>
<dbReference type="OrthoDB" id="1087091at2759"/>
<name>A0A565CR38_9BRAS</name>
<dbReference type="EMBL" id="CABITT030000008">
    <property type="protein sequence ID" value="VVB16109.1"/>
    <property type="molecule type" value="Genomic_DNA"/>
</dbReference>
<dbReference type="Proteomes" id="UP000489600">
    <property type="component" value="Unassembled WGS sequence"/>
</dbReference>
<reference evidence="2" key="1">
    <citation type="submission" date="2019-07" db="EMBL/GenBank/DDBJ databases">
        <authorList>
            <person name="Dittberner H."/>
        </authorList>
    </citation>
    <scope>NUCLEOTIDE SEQUENCE [LARGE SCALE GENOMIC DNA]</scope>
</reference>
<dbReference type="AlphaFoldDB" id="A0A565CR38"/>
<evidence type="ECO:0000313" key="2">
    <source>
        <dbReference type="EMBL" id="VVB16109.1"/>
    </source>
</evidence>
<accession>A0A565CR38</accession>
<proteinExistence type="predicted"/>
<feature type="region of interest" description="Disordered" evidence="1">
    <location>
        <begin position="169"/>
        <end position="191"/>
    </location>
</feature>
<protein>
    <submittedName>
        <fullName evidence="2">Uncharacterized protein</fullName>
    </submittedName>
</protein>
<evidence type="ECO:0000313" key="3">
    <source>
        <dbReference type="Proteomes" id="UP000489600"/>
    </source>
</evidence>
<gene>
    <name evidence="2" type="ORF">ANE_LOCUS26553</name>
</gene>
<sequence length="233" mass="26772">MLDRRVITLGNAGSNNNCWVEFDDEDRGRKVLYMQELIEGGHLFEKCEWPGGFAGLDLVEVEEKVDMVEHEKHVINRKGLINEQVGDFVDEKVVNLKRKCKKKKQIGSKRKQRKLESYFPPATRTSTHLKEWMKSQLEELKSTLTEKIYQHDAEIKRLKKRESVGRKSFGSFSQRTIRSNRRRKSVLDGTPRKADGAIEVAPNVSDKVGVSPGHGFVAQNSEMAKFVRKKCKL</sequence>
<evidence type="ECO:0000256" key="1">
    <source>
        <dbReference type="SAM" id="MobiDB-lite"/>
    </source>
</evidence>
<comment type="caution">
    <text evidence="2">The sequence shown here is derived from an EMBL/GenBank/DDBJ whole genome shotgun (WGS) entry which is preliminary data.</text>
</comment>